<dbReference type="InterPro" id="IPR009351">
    <property type="entry name" value="AlkZ-like"/>
</dbReference>
<evidence type="ECO:0000313" key="2">
    <source>
        <dbReference type="Proteomes" id="UP000321034"/>
    </source>
</evidence>
<keyword evidence="1" id="KW-0238">DNA-binding</keyword>
<name>A0A5C8I6Y1_9MICO</name>
<reference evidence="1 2" key="1">
    <citation type="submission" date="2019-08" db="EMBL/GenBank/DDBJ databases">
        <authorList>
            <person name="Dong K."/>
        </authorList>
    </citation>
    <scope>NUCLEOTIDE SEQUENCE [LARGE SCALE GENOMIC DNA]</scope>
    <source>
        <strain evidence="1 2">JCM14558</strain>
    </source>
</reference>
<sequence>MNRASLLDRRLRSHRLVSPAATLTAAAAHMLAVQAQDFGAGRWALALRTRGTPPISSVDAAFARGALIRAWTMRGTLHIAPAADLSWLLALTSERQLALAAGRHRQLGLDDGDFARSEALVRAALAGGDRLTRAEFTSVLATGGVDPEGQRGIHVLQTLALRGVLVLGPVAPRQGGPGREQYIVLAEDWIADAAPPRDPAAEMFVRYIASHGPAGVRDFAWWSGLPLGLARGAADAASDRLSVVADDPEPQYVAAGPAPRRSPAAPDVLALPPFDEFYLSYADRTATCAPEIATLVGPAKNGMVRATLVAGGEVVGVWTHSLAVGRHSDEPIPELLVAGAADDSEVGAALARYAAFVTG</sequence>
<dbReference type="EMBL" id="VRSV01000001">
    <property type="protein sequence ID" value="TXK13673.1"/>
    <property type="molecule type" value="Genomic_DNA"/>
</dbReference>
<gene>
    <name evidence="1" type="ORF">FVP77_09960</name>
</gene>
<dbReference type="AlphaFoldDB" id="A0A5C8I6Y1"/>
<dbReference type="OrthoDB" id="9148135at2"/>
<organism evidence="1 2">
    <name type="scientific">Microbacterium hatanonis</name>
    <dbReference type="NCBI Taxonomy" id="404366"/>
    <lineage>
        <taxon>Bacteria</taxon>
        <taxon>Bacillati</taxon>
        <taxon>Actinomycetota</taxon>
        <taxon>Actinomycetes</taxon>
        <taxon>Micrococcales</taxon>
        <taxon>Microbacteriaceae</taxon>
        <taxon>Microbacterium</taxon>
    </lineage>
</organism>
<dbReference type="GO" id="GO:0003677">
    <property type="term" value="F:DNA binding"/>
    <property type="evidence" value="ECO:0007669"/>
    <property type="project" value="UniProtKB-KW"/>
</dbReference>
<dbReference type="Proteomes" id="UP000321034">
    <property type="component" value="Unassembled WGS sequence"/>
</dbReference>
<dbReference type="PANTHER" id="PTHR38479:SF2">
    <property type="entry name" value="WINGED HELIX DNA-BINDING DOMAIN-CONTAINING PROTEIN"/>
    <property type="match status" value="1"/>
</dbReference>
<proteinExistence type="predicted"/>
<evidence type="ECO:0000313" key="1">
    <source>
        <dbReference type="EMBL" id="TXK13673.1"/>
    </source>
</evidence>
<accession>A0A5C8I6Y1</accession>
<dbReference type="PANTHER" id="PTHR38479">
    <property type="entry name" value="LMO0824 PROTEIN"/>
    <property type="match status" value="1"/>
</dbReference>
<keyword evidence="2" id="KW-1185">Reference proteome</keyword>
<dbReference type="Pfam" id="PF06224">
    <property type="entry name" value="AlkZ-like"/>
    <property type="match status" value="1"/>
</dbReference>
<protein>
    <submittedName>
        <fullName evidence="1">Winged helix DNA-binding domain-containing protein</fullName>
    </submittedName>
</protein>
<comment type="caution">
    <text evidence="1">The sequence shown here is derived from an EMBL/GenBank/DDBJ whole genome shotgun (WGS) entry which is preliminary data.</text>
</comment>
<dbReference type="RefSeq" id="WP_147894318.1">
    <property type="nucleotide sequence ID" value="NZ_BAAANR010000001.1"/>
</dbReference>